<comment type="function">
    <text evidence="2 7">Hydrolysis of 6-phosphogluconolactone to 6-phosphogluconate.</text>
</comment>
<name>A0ABT1D637_9PROT</name>
<dbReference type="Gene3D" id="3.40.50.1360">
    <property type="match status" value="1"/>
</dbReference>
<reference evidence="9 10" key="1">
    <citation type="submission" date="2021-12" db="EMBL/GenBank/DDBJ databases">
        <title>Siccirubricoccus leaddurans sp. nov., a high concentration Zn2+ tolerance bacterium.</title>
        <authorList>
            <person name="Cao Y."/>
        </authorList>
    </citation>
    <scope>NUCLEOTIDE SEQUENCE [LARGE SCALE GENOMIC DNA]</scope>
    <source>
        <strain evidence="9 10">KC 17139</strain>
    </source>
</reference>
<protein>
    <recommendedName>
        <fullName evidence="6 7">6-phosphogluconolactonase</fullName>
        <shortName evidence="7">6PGL</shortName>
        <ecNumber evidence="5 7">3.1.1.31</ecNumber>
    </recommendedName>
</protein>
<keyword evidence="10" id="KW-1185">Reference proteome</keyword>
<evidence type="ECO:0000256" key="1">
    <source>
        <dbReference type="ARBA" id="ARBA00000832"/>
    </source>
</evidence>
<dbReference type="InterPro" id="IPR037171">
    <property type="entry name" value="NagB/RpiA_transferase-like"/>
</dbReference>
<gene>
    <name evidence="7 9" type="primary">pgl</name>
    <name evidence="9" type="ORF">JYK14_14655</name>
</gene>
<evidence type="ECO:0000313" key="10">
    <source>
        <dbReference type="Proteomes" id="UP001523392"/>
    </source>
</evidence>
<dbReference type="EC" id="3.1.1.31" evidence="5 7"/>
<evidence type="ECO:0000259" key="8">
    <source>
        <dbReference type="Pfam" id="PF01182"/>
    </source>
</evidence>
<dbReference type="PANTHER" id="PTHR11054:SF0">
    <property type="entry name" value="6-PHOSPHOGLUCONOLACTONASE"/>
    <property type="match status" value="1"/>
</dbReference>
<dbReference type="Pfam" id="PF01182">
    <property type="entry name" value="Glucosamine_iso"/>
    <property type="match status" value="1"/>
</dbReference>
<evidence type="ECO:0000313" key="9">
    <source>
        <dbReference type="EMBL" id="MCO6417395.1"/>
    </source>
</evidence>
<dbReference type="SUPFAM" id="SSF100950">
    <property type="entry name" value="NagB/RpiA/CoA transferase-like"/>
    <property type="match status" value="1"/>
</dbReference>
<evidence type="ECO:0000256" key="6">
    <source>
        <dbReference type="ARBA" id="ARBA00020337"/>
    </source>
</evidence>
<accession>A0ABT1D637</accession>
<evidence type="ECO:0000256" key="5">
    <source>
        <dbReference type="ARBA" id="ARBA00013198"/>
    </source>
</evidence>
<comment type="similarity">
    <text evidence="4 7">Belongs to the glucosamine/galactosamine-6-phosphate isomerase family. 6-phosphogluconolactonase subfamily.</text>
</comment>
<dbReference type="GO" id="GO:0017057">
    <property type="term" value="F:6-phosphogluconolactonase activity"/>
    <property type="evidence" value="ECO:0007669"/>
    <property type="project" value="UniProtKB-EC"/>
</dbReference>
<organism evidence="9 10">
    <name type="scientific">Siccirubricoccus soli</name>
    <dbReference type="NCBI Taxonomy" id="2899147"/>
    <lineage>
        <taxon>Bacteria</taxon>
        <taxon>Pseudomonadati</taxon>
        <taxon>Pseudomonadota</taxon>
        <taxon>Alphaproteobacteria</taxon>
        <taxon>Acetobacterales</taxon>
        <taxon>Roseomonadaceae</taxon>
        <taxon>Siccirubricoccus</taxon>
    </lineage>
</organism>
<dbReference type="PANTHER" id="PTHR11054">
    <property type="entry name" value="6-PHOSPHOGLUCONOLACTONASE"/>
    <property type="match status" value="1"/>
</dbReference>
<comment type="catalytic activity">
    <reaction evidence="1 7">
        <text>6-phospho-D-glucono-1,5-lactone + H2O = 6-phospho-D-gluconate + H(+)</text>
        <dbReference type="Rhea" id="RHEA:12556"/>
        <dbReference type="ChEBI" id="CHEBI:15377"/>
        <dbReference type="ChEBI" id="CHEBI:15378"/>
        <dbReference type="ChEBI" id="CHEBI:57955"/>
        <dbReference type="ChEBI" id="CHEBI:58759"/>
        <dbReference type="EC" id="3.1.1.31"/>
    </reaction>
</comment>
<dbReference type="InterPro" id="IPR006148">
    <property type="entry name" value="Glc/Gal-6P_isomerase"/>
</dbReference>
<comment type="pathway">
    <text evidence="3 7">Carbohydrate degradation; pentose phosphate pathway; D-ribulose 5-phosphate from D-glucose 6-phosphate (oxidative stage): step 2/3.</text>
</comment>
<evidence type="ECO:0000256" key="7">
    <source>
        <dbReference type="RuleBase" id="RU365095"/>
    </source>
</evidence>
<keyword evidence="7 9" id="KW-0378">Hydrolase</keyword>
<dbReference type="Proteomes" id="UP001523392">
    <property type="component" value="Unassembled WGS sequence"/>
</dbReference>
<evidence type="ECO:0000256" key="2">
    <source>
        <dbReference type="ARBA" id="ARBA00002681"/>
    </source>
</evidence>
<dbReference type="CDD" id="cd01400">
    <property type="entry name" value="6PGL"/>
    <property type="match status" value="1"/>
</dbReference>
<comment type="caution">
    <text evidence="9">The sequence shown here is derived from an EMBL/GenBank/DDBJ whole genome shotgun (WGS) entry which is preliminary data.</text>
</comment>
<evidence type="ECO:0000256" key="4">
    <source>
        <dbReference type="ARBA" id="ARBA00010662"/>
    </source>
</evidence>
<evidence type="ECO:0000256" key="3">
    <source>
        <dbReference type="ARBA" id="ARBA00004961"/>
    </source>
</evidence>
<dbReference type="RefSeq" id="WP_252954039.1">
    <property type="nucleotide sequence ID" value="NZ_JAFIRR010000090.1"/>
</dbReference>
<proteinExistence type="inferred from homology"/>
<dbReference type="InterPro" id="IPR039104">
    <property type="entry name" value="6PGL"/>
</dbReference>
<feature type="domain" description="Glucosamine/galactosamine-6-phosphate isomerase" evidence="8">
    <location>
        <begin position="11"/>
        <end position="224"/>
    </location>
</feature>
<dbReference type="EMBL" id="JAFIRR010000090">
    <property type="protein sequence ID" value="MCO6417395.1"/>
    <property type="molecule type" value="Genomic_DNA"/>
</dbReference>
<sequence length="235" mass="25170">MTTAIEVLAAPDALAERVAAWLIEQASAKQGSFSLALSGGSTPERLYRRLAAAPWRDRMPWERVHLFWGDERCVPPDHPDSNQRMAREAMIAQVPIPPGNVHPVPVDGGSPEMAARLYEAELRAFAAERPGEPLFDVQLLGLGPDGHTASLFPGTAALAERSAWVVAVVGARPEPRITLTYPALEDSGAVAFLVSGAEKRAILRQLLEGDATLPAARVRPKGAVTVFADQAAMGR</sequence>
<dbReference type="NCBIfam" id="TIGR01198">
    <property type="entry name" value="pgl"/>
    <property type="match status" value="1"/>
</dbReference>
<dbReference type="InterPro" id="IPR005900">
    <property type="entry name" value="6-phosphogluconolactonase_DevB"/>
</dbReference>